<feature type="compositionally biased region" description="Low complexity" evidence="6">
    <location>
        <begin position="593"/>
        <end position="602"/>
    </location>
</feature>
<evidence type="ECO:0000256" key="5">
    <source>
        <dbReference type="ARBA" id="ARBA00023136"/>
    </source>
</evidence>
<dbReference type="SUPFAM" id="SSF52540">
    <property type="entry name" value="P-loop containing nucleoside triphosphate hydrolases"/>
    <property type="match status" value="1"/>
</dbReference>
<feature type="region of interest" description="Disordered" evidence="6">
    <location>
        <begin position="593"/>
        <end position="615"/>
    </location>
</feature>
<dbReference type="RefSeq" id="WP_062966588.1">
    <property type="nucleotide sequence ID" value="NZ_JAJFOE010000002.1"/>
</dbReference>
<dbReference type="InterPro" id="IPR051539">
    <property type="entry name" value="T4SS-coupling_protein"/>
</dbReference>
<dbReference type="Pfam" id="PF12696">
    <property type="entry name" value="TraG-D_C"/>
    <property type="match status" value="1"/>
</dbReference>
<evidence type="ECO:0000256" key="6">
    <source>
        <dbReference type="SAM" id="MobiDB-lite"/>
    </source>
</evidence>
<dbReference type="PANTHER" id="PTHR37937">
    <property type="entry name" value="CONJUGATIVE TRANSFER: DNA TRANSPORT"/>
    <property type="match status" value="1"/>
</dbReference>
<dbReference type="Proteomes" id="UP000255082">
    <property type="component" value="Unassembled WGS sequence"/>
</dbReference>
<comment type="subcellular location">
    <subcellularLocation>
        <location evidence="1">Cell membrane</location>
        <topology evidence="1">Multi-pass membrane protein</topology>
    </subcellularLocation>
</comment>
<feature type="transmembrane region" description="Helical" evidence="7">
    <location>
        <begin position="21"/>
        <end position="48"/>
    </location>
</feature>
<dbReference type="InterPro" id="IPR027417">
    <property type="entry name" value="P-loop_NTPase"/>
</dbReference>
<keyword evidence="5 7" id="KW-0472">Membrane</keyword>
<dbReference type="AlphaFoldDB" id="A0A378WJW3"/>
<evidence type="ECO:0000256" key="1">
    <source>
        <dbReference type="ARBA" id="ARBA00004651"/>
    </source>
</evidence>
<feature type="compositionally biased region" description="Polar residues" evidence="6">
    <location>
        <begin position="525"/>
        <end position="538"/>
    </location>
</feature>
<dbReference type="InterPro" id="IPR032689">
    <property type="entry name" value="TraG-D_C"/>
</dbReference>
<feature type="transmembrane region" description="Helical" evidence="7">
    <location>
        <begin position="68"/>
        <end position="91"/>
    </location>
</feature>
<dbReference type="GO" id="GO:0005886">
    <property type="term" value="C:plasma membrane"/>
    <property type="evidence" value="ECO:0007669"/>
    <property type="project" value="UniProtKB-SubCell"/>
</dbReference>
<evidence type="ECO:0000259" key="8">
    <source>
        <dbReference type="Pfam" id="PF12696"/>
    </source>
</evidence>
<evidence type="ECO:0000256" key="2">
    <source>
        <dbReference type="ARBA" id="ARBA00022475"/>
    </source>
</evidence>
<evidence type="ECO:0000256" key="7">
    <source>
        <dbReference type="SAM" id="Phobius"/>
    </source>
</evidence>
<evidence type="ECO:0000313" key="10">
    <source>
        <dbReference type="Proteomes" id="UP000255082"/>
    </source>
</evidence>
<accession>A0A378WJW3</accession>
<protein>
    <submittedName>
        <fullName evidence="9">Type IV secretory pathway, VirD4 components</fullName>
    </submittedName>
</protein>
<reference evidence="9 10" key="1">
    <citation type="submission" date="2018-06" db="EMBL/GenBank/DDBJ databases">
        <authorList>
            <consortium name="Pathogen Informatics"/>
            <person name="Doyle S."/>
        </authorList>
    </citation>
    <scope>NUCLEOTIDE SEQUENCE [LARGE SCALE GENOMIC DNA]</scope>
    <source>
        <strain evidence="9 10">NCTC13184</strain>
    </source>
</reference>
<sequence>MSGARQVRRRRRNGTSEDTAKLVAGLVICAIAVGVWAALTVGSLWAGLTVNINPAGALLEVVSGQRRWPWQSSLVVVGFLVVAVAGVAVVAPRRGKYVEIDSAASTMQRPSGLTIARERDNAKVATRLLADAPQEVRDITGPPLGQTVVGNVWLYLPAELGAFIAAGTRTGKTMAWAIPAVLAAWGPVIATSNRPDLYRHTRLPRERVGRIWLMDQQGVTGHTEVGFWVDLLAQVDTLAAARKLASFWVAASRDPDARVDSYFDGGAQTLLALYMFAAARAGGDLLHVGEWLSRDQDPTPALILRRFGHVRAAQRITDAQALYARQRDGLFDMARRFLDVLADDDYARMVIPPQRRSIDAVDNGDTVTVRYRLESRTHQLPQFIPEKFIASRDTLYALSMAGPDGATPLTTALVGQLLEAALRAARRRPDGRLAVPLLGVLDEAANCCRIAELPDYYTYAGGHGVLLMTFIQVLEQGEKLWGAGGLATIRAQSIEIYGGGIGDPDYLQRWATMADEHEVEDRSHSTGPAGTSQTTTWRSEANLTVADLNAMPKSRALVRLPTHKPILVRKVPWWELADAADIRRSLALFEPADPAPATAAEPVSVESSDPEGKEV</sequence>
<gene>
    <name evidence="9" type="ORF">NCTC13184_00015</name>
</gene>
<proteinExistence type="predicted"/>
<evidence type="ECO:0000256" key="4">
    <source>
        <dbReference type="ARBA" id="ARBA00022989"/>
    </source>
</evidence>
<evidence type="ECO:0000256" key="3">
    <source>
        <dbReference type="ARBA" id="ARBA00022692"/>
    </source>
</evidence>
<dbReference type="PANTHER" id="PTHR37937:SF1">
    <property type="entry name" value="CONJUGATIVE TRANSFER: DNA TRANSPORT"/>
    <property type="match status" value="1"/>
</dbReference>
<dbReference type="Gene3D" id="3.40.50.300">
    <property type="entry name" value="P-loop containing nucleotide triphosphate hydrolases"/>
    <property type="match status" value="1"/>
</dbReference>
<dbReference type="OrthoDB" id="226701at2"/>
<evidence type="ECO:0000313" key="9">
    <source>
        <dbReference type="EMBL" id="SUA40694.1"/>
    </source>
</evidence>
<feature type="region of interest" description="Disordered" evidence="6">
    <location>
        <begin position="519"/>
        <end position="538"/>
    </location>
</feature>
<keyword evidence="4 7" id="KW-1133">Transmembrane helix</keyword>
<dbReference type="EMBL" id="UGRU01000001">
    <property type="protein sequence ID" value="SUA40694.1"/>
    <property type="molecule type" value="Genomic_DNA"/>
</dbReference>
<keyword evidence="3 7" id="KW-0812">Transmembrane</keyword>
<dbReference type="CDD" id="cd01127">
    <property type="entry name" value="TrwB_TraG_TraD_VirD4"/>
    <property type="match status" value="1"/>
</dbReference>
<keyword evidence="2" id="KW-1003">Cell membrane</keyword>
<feature type="domain" description="TraD/TraG TraM recognition site" evidence="8">
    <location>
        <begin position="436"/>
        <end position="552"/>
    </location>
</feature>
<organism evidence="9 10">
    <name type="scientific">Nocardia africana</name>
    <dbReference type="NCBI Taxonomy" id="134964"/>
    <lineage>
        <taxon>Bacteria</taxon>
        <taxon>Bacillati</taxon>
        <taxon>Actinomycetota</taxon>
        <taxon>Actinomycetes</taxon>
        <taxon>Mycobacteriales</taxon>
        <taxon>Nocardiaceae</taxon>
        <taxon>Nocardia</taxon>
    </lineage>
</organism>
<name>A0A378WJW3_9NOCA</name>